<dbReference type="Proteomes" id="UP000434172">
    <property type="component" value="Unassembled WGS sequence"/>
</dbReference>
<protein>
    <submittedName>
        <fullName evidence="1">Uncharacterized protein</fullName>
    </submittedName>
</protein>
<sequence length="173" mass="19448">MMLILSPTAQLVSKMENAGPLAVERWKFPPFREAATKKEKMRDSFAEWPDHLAPNSRRAQVYMERAAKYFEVSVCTGNVYFRRGSLEALSTAIQRCVESSHMLDPVPQKGPSWASARRLLRLRSSSKGTSARKVDGKEQSLRGMIMSDYFYLPPSPKTPASPWATIEPLLQGA</sequence>
<evidence type="ECO:0000313" key="1">
    <source>
        <dbReference type="EMBL" id="KAF0315482.1"/>
    </source>
</evidence>
<dbReference type="OrthoDB" id="5242822at2759"/>
<keyword evidence="2" id="KW-1185">Reference proteome</keyword>
<name>A0A8H3VZC3_9PEZI</name>
<accession>A0A8H3VZC3</accession>
<reference evidence="1 2" key="1">
    <citation type="submission" date="2019-12" db="EMBL/GenBank/DDBJ databases">
        <title>A genome sequence resource for the geographically widespread anthracnose pathogen Colletotrichum asianum.</title>
        <authorList>
            <person name="Meng Y."/>
        </authorList>
    </citation>
    <scope>NUCLEOTIDE SEQUENCE [LARGE SCALE GENOMIC DNA]</scope>
    <source>
        <strain evidence="1 2">ICMP 18580</strain>
    </source>
</reference>
<dbReference type="EMBL" id="WOWK01000201">
    <property type="protein sequence ID" value="KAF0315482.1"/>
    <property type="molecule type" value="Genomic_DNA"/>
</dbReference>
<dbReference type="AlphaFoldDB" id="A0A8H3VZC3"/>
<organism evidence="1 2">
    <name type="scientific">Colletotrichum asianum</name>
    <dbReference type="NCBI Taxonomy" id="702518"/>
    <lineage>
        <taxon>Eukaryota</taxon>
        <taxon>Fungi</taxon>
        <taxon>Dikarya</taxon>
        <taxon>Ascomycota</taxon>
        <taxon>Pezizomycotina</taxon>
        <taxon>Sordariomycetes</taxon>
        <taxon>Hypocreomycetidae</taxon>
        <taxon>Glomerellales</taxon>
        <taxon>Glomerellaceae</taxon>
        <taxon>Colletotrichum</taxon>
        <taxon>Colletotrichum gloeosporioides species complex</taxon>
    </lineage>
</organism>
<evidence type="ECO:0000313" key="2">
    <source>
        <dbReference type="Proteomes" id="UP000434172"/>
    </source>
</evidence>
<proteinExistence type="predicted"/>
<gene>
    <name evidence="1" type="ORF">GQ607_017276</name>
</gene>
<comment type="caution">
    <text evidence="1">The sequence shown here is derived from an EMBL/GenBank/DDBJ whole genome shotgun (WGS) entry which is preliminary data.</text>
</comment>